<proteinExistence type="predicted"/>
<dbReference type="Proteomes" id="UP000684084">
    <property type="component" value="Unassembled WGS sequence"/>
</dbReference>
<name>A0A915Z5B6_9GLOM</name>
<feature type="compositionally biased region" description="Basic residues" evidence="1">
    <location>
        <begin position="183"/>
        <end position="194"/>
    </location>
</feature>
<sequence length="194" mass="23263">MNIKILSKLDIIISNQKALENRVSKVEESVNKNSDNNQGYEEYIKKIIKEVAKKLLEVSIYPTPDELREFTNNYMNENYDDFIKWFKRYDKWIIFYEKNIASPKKITIKDNYSYSDNDEIEASQEAEETNKGVDKAEEVDEVEEEADEAEEVLQEEEENEIREEDEEEGRRIYISSTDEKTKERMRRLKKQYKK</sequence>
<evidence type="ECO:0000313" key="3">
    <source>
        <dbReference type="Proteomes" id="UP000684084"/>
    </source>
</evidence>
<dbReference type="EMBL" id="CAGKOT010000017">
    <property type="protein sequence ID" value="CAB5362668.1"/>
    <property type="molecule type" value="Genomic_DNA"/>
</dbReference>
<dbReference type="OrthoDB" id="2408226at2759"/>
<evidence type="ECO:0000256" key="1">
    <source>
        <dbReference type="SAM" id="MobiDB-lite"/>
    </source>
</evidence>
<organism evidence="2 3">
    <name type="scientific">Rhizophagus irregularis</name>
    <dbReference type="NCBI Taxonomy" id="588596"/>
    <lineage>
        <taxon>Eukaryota</taxon>
        <taxon>Fungi</taxon>
        <taxon>Fungi incertae sedis</taxon>
        <taxon>Mucoromycota</taxon>
        <taxon>Glomeromycotina</taxon>
        <taxon>Glomeromycetes</taxon>
        <taxon>Glomerales</taxon>
        <taxon>Glomeraceae</taxon>
        <taxon>Rhizophagus</taxon>
    </lineage>
</organism>
<gene>
    <name evidence="2" type="ORF">CHRIB12_LOCUS9257</name>
</gene>
<protein>
    <submittedName>
        <fullName evidence="2">Uncharacterized protein</fullName>
    </submittedName>
</protein>
<comment type="caution">
    <text evidence="2">The sequence shown here is derived from an EMBL/GenBank/DDBJ whole genome shotgun (WGS) entry which is preliminary data.</text>
</comment>
<accession>A0A915Z5B6</accession>
<feature type="region of interest" description="Disordered" evidence="1">
    <location>
        <begin position="119"/>
        <end position="194"/>
    </location>
</feature>
<feature type="compositionally biased region" description="Acidic residues" evidence="1">
    <location>
        <begin position="137"/>
        <end position="167"/>
    </location>
</feature>
<reference evidence="2" key="1">
    <citation type="submission" date="2020-05" db="EMBL/GenBank/DDBJ databases">
        <authorList>
            <person name="Rincon C."/>
            <person name="Sanders R I."/>
            <person name="Robbins C."/>
            <person name="Chaturvedi A."/>
        </authorList>
    </citation>
    <scope>NUCLEOTIDE SEQUENCE</scope>
    <source>
        <strain evidence="2">CHB12</strain>
    </source>
</reference>
<dbReference type="AlphaFoldDB" id="A0A915Z5B6"/>
<evidence type="ECO:0000313" key="2">
    <source>
        <dbReference type="EMBL" id="CAB5362668.1"/>
    </source>
</evidence>